<evidence type="ECO:0000313" key="2">
    <source>
        <dbReference type="Proteomes" id="UP000749311"/>
    </source>
</evidence>
<keyword evidence="2" id="KW-1185">Reference proteome</keyword>
<organism evidence="1 2">
    <name type="scientific">Brooklawnia cerclae</name>
    <dbReference type="NCBI Taxonomy" id="349934"/>
    <lineage>
        <taxon>Bacteria</taxon>
        <taxon>Bacillati</taxon>
        <taxon>Actinomycetota</taxon>
        <taxon>Actinomycetes</taxon>
        <taxon>Propionibacteriales</taxon>
        <taxon>Propionibacteriaceae</taxon>
        <taxon>Brooklawnia</taxon>
    </lineage>
</organism>
<evidence type="ECO:0000313" key="1">
    <source>
        <dbReference type="EMBL" id="NIH55429.1"/>
    </source>
</evidence>
<dbReference type="Proteomes" id="UP000749311">
    <property type="component" value="Unassembled WGS sequence"/>
</dbReference>
<comment type="caution">
    <text evidence="1">The sequence shown here is derived from an EMBL/GenBank/DDBJ whole genome shotgun (WGS) entry which is preliminary data.</text>
</comment>
<dbReference type="RefSeq" id="WP_167163793.1">
    <property type="nucleotide sequence ID" value="NZ_BAAAOO010000018.1"/>
</dbReference>
<proteinExistence type="predicted"/>
<accession>A0ABX0SAJ7</accession>
<reference evidence="1 2" key="1">
    <citation type="submission" date="2020-02" db="EMBL/GenBank/DDBJ databases">
        <title>Sequencing the genomes of 1000 actinobacteria strains.</title>
        <authorList>
            <person name="Klenk H.-P."/>
        </authorList>
    </citation>
    <scope>NUCLEOTIDE SEQUENCE [LARGE SCALE GENOMIC DNA]</scope>
    <source>
        <strain evidence="1 2">DSM 19609</strain>
    </source>
</reference>
<protein>
    <submittedName>
        <fullName evidence="1">Uncharacterized protein</fullName>
    </submittedName>
</protein>
<dbReference type="EMBL" id="JAAMOZ010000001">
    <property type="protein sequence ID" value="NIH55429.1"/>
    <property type="molecule type" value="Genomic_DNA"/>
</dbReference>
<sequence>MSEDLGGTAIEPLRRPRLVLFSARDRLYASRTERRRLLLAMRPADPTELGLAEHAQDQRVVGGAYWEYLRDDDTSLFMRAHDLASKPDAREDARAVYMQADEMRLVYVRDPATYRWGWWLVLGAEVMLVAGRMWLPGQRKQVVQNARKAIAALGSWPGWGTYYTL</sequence>
<name>A0ABX0SAJ7_9ACTN</name>
<gene>
    <name evidence="1" type="ORF">FB473_000074</name>
</gene>